<sequence length="323" mass="35872">MDEFKFIDSITQDYYRQGSVVKGIGDDAAIMRHPYHDIVTAVDTMVDGIHFSKDTVPPFYVGYRTLAANLSDMAAMGGLPTAYMISLVVPKDYSNDELKEIYQGMDTLARDYHIDLIGGDTVIGDQLVVTVTIFGTVEKNRARLRSHAKPGDVVFVTGTLGDSRLGLALLLNEETLSEDQAYFIGRHQQPTPRIHFARELSSLKRVALNDVSDGISSEAAEIAKASHVTLILDDDMIPIHERLEELDEDKVTDYKYNGGEDFELIGTVPIKDFPYVLEAAKKHQIKLSKIGTVIDDEKTNAHVLLSKQGTLKPLKKSGYTHKN</sequence>
<dbReference type="OrthoDB" id="9802811at2"/>
<feature type="binding site" evidence="1">
    <location>
        <begin position="119"/>
        <end position="120"/>
    </location>
    <ligand>
        <name>ATP</name>
        <dbReference type="ChEBI" id="CHEBI:30616"/>
    </ligand>
</feature>
<comment type="function">
    <text evidence="1">Catalyzes the ATP-dependent phosphorylation of thiamine-monophosphate (TMP) to form thiamine-pyrophosphate (TPP), the active form of vitamin B1.</text>
</comment>
<feature type="domain" description="PurM-like N-terminal" evidence="2">
    <location>
        <begin position="25"/>
        <end position="137"/>
    </location>
</feature>
<evidence type="ECO:0000259" key="3">
    <source>
        <dbReference type="Pfam" id="PF02769"/>
    </source>
</evidence>
<keyword evidence="1 4" id="KW-0418">Kinase</keyword>
<feature type="binding site" evidence="1">
    <location>
        <position position="210"/>
    </location>
    <ligand>
        <name>Mg(2+)</name>
        <dbReference type="ChEBI" id="CHEBI:18420"/>
        <label>3</label>
    </ligand>
</feature>
<dbReference type="PIRSF" id="PIRSF005303">
    <property type="entry name" value="Thiam_monoph_kin"/>
    <property type="match status" value="1"/>
</dbReference>
<feature type="binding site" evidence="1">
    <location>
        <position position="72"/>
    </location>
    <ligand>
        <name>Mg(2+)</name>
        <dbReference type="ChEBI" id="CHEBI:18420"/>
        <label>3</label>
    </ligand>
</feature>
<dbReference type="GO" id="GO:0000287">
    <property type="term" value="F:magnesium ion binding"/>
    <property type="evidence" value="ECO:0007669"/>
    <property type="project" value="UniProtKB-UniRule"/>
</dbReference>
<dbReference type="GO" id="GO:0009030">
    <property type="term" value="F:thiamine-phosphate kinase activity"/>
    <property type="evidence" value="ECO:0007669"/>
    <property type="project" value="UniProtKB-UniRule"/>
</dbReference>
<feature type="binding site" evidence="1">
    <location>
        <position position="72"/>
    </location>
    <ligand>
        <name>Mg(2+)</name>
        <dbReference type="ChEBI" id="CHEBI:18420"/>
        <label>4</label>
    </ligand>
</feature>
<feature type="binding site" evidence="1">
    <location>
        <position position="319"/>
    </location>
    <ligand>
        <name>substrate</name>
    </ligand>
</feature>
<organism evidence="4 5">
    <name type="scientific">Halolactibacillus alkaliphilus</name>
    <dbReference type="NCBI Taxonomy" id="442899"/>
    <lineage>
        <taxon>Bacteria</taxon>
        <taxon>Bacillati</taxon>
        <taxon>Bacillota</taxon>
        <taxon>Bacilli</taxon>
        <taxon>Bacillales</taxon>
        <taxon>Bacillaceae</taxon>
        <taxon>Halolactibacillus</taxon>
    </lineage>
</organism>
<comment type="pathway">
    <text evidence="1">Cofactor biosynthesis; thiamine diphosphate biosynthesis; thiamine diphosphate from thiamine phosphate: step 1/1.</text>
</comment>
<gene>
    <name evidence="1 4" type="primary">thiL</name>
    <name evidence="4" type="ORF">HAL01_22140</name>
</gene>
<keyword evidence="1" id="KW-0067">ATP-binding</keyword>
<reference evidence="4 5" key="1">
    <citation type="submission" date="2019-07" db="EMBL/GenBank/DDBJ databases">
        <title>Whole genome shotgun sequence of Halolactibacillus alkaliphilus NBRC 103919.</title>
        <authorList>
            <person name="Hosoyama A."/>
            <person name="Uohara A."/>
            <person name="Ohji S."/>
            <person name="Ichikawa N."/>
        </authorList>
    </citation>
    <scope>NUCLEOTIDE SEQUENCE [LARGE SCALE GENOMIC DNA]</scope>
    <source>
        <strain evidence="4 5">NBRC 103919</strain>
    </source>
</reference>
<feature type="binding site" evidence="1">
    <location>
        <position position="72"/>
    </location>
    <ligand>
        <name>Mg(2+)</name>
        <dbReference type="ChEBI" id="CHEBI:18420"/>
        <label>2</label>
    </ligand>
</feature>
<dbReference type="InterPro" id="IPR036921">
    <property type="entry name" value="PurM-like_N_sf"/>
</dbReference>
<protein>
    <recommendedName>
        <fullName evidence="1">Thiamine-monophosphate kinase</fullName>
        <shortName evidence="1">TMP kinase</shortName>
        <shortName evidence="1">Thiamine-phosphate kinase</shortName>
        <ecNumber evidence="1">2.7.4.16</ecNumber>
    </recommendedName>
</protein>
<proteinExistence type="inferred from homology"/>
<dbReference type="RefSeq" id="WP_089803411.1">
    <property type="nucleotide sequence ID" value="NZ_BJYE01000039.1"/>
</dbReference>
<dbReference type="EMBL" id="BJYE01000039">
    <property type="protein sequence ID" value="GEN57750.1"/>
    <property type="molecule type" value="Genomic_DNA"/>
</dbReference>
<dbReference type="InterPro" id="IPR010918">
    <property type="entry name" value="PurM-like_C_dom"/>
</dbReference>
<accession>A0A511X477</accession>
<dbReference type="PANTHER" id="PTHR30270:SF0">
    <property type="entry name" value="THIAMINE-MONOPHOSPHATE KINASE"/>
    <property type="match status" value="1"/>
</dbReference>
<feature type="binding site" evidence="1">
    <location>
        <position position="212"/>
    </location>
    <ligand>
        <name>ATP</name>
        <dbReference type="ChEBI" id="CHEBI:30616"/>
    </ligand>
</feature>
<keyword evidence="1" id="KW-0479">Metal-binding</keyword>
<dbReference type="Gene3D" id="3.90.650.10">
    <property type="entry name" value="PurM-like C-terminal domain"/>
    <property type="match status" value="1"/>
</dbReference>
<evidence type="ECO:0000313" key="5">
    <source>
        <dbReference type="Proteomes" id="UP000321400"/>
    </source>
</evidence>
<dbReference type="UniPathway" id="UPA00060">
    <property type="reaction ID" value="UER00142"/>
</dbReference>
<keyword evidence="5" id="KW-1185">Reference proteome</keyword>
<feature type="domain" description="PurM-like C-terminal" evidence="3">
    <location>
        <begin position="149"/>
        <end position="302"/>
    </location>
</feature>
<dbReference type="PANTHER" id="PTHR30270">
    <property type="entry name" value="THIAMINE-MONOPHOSPHATE KINASE"/>
    <property type="match status" value="1"/>
</dbReference>
<dbReference type="Pfam" id="PF02769">
    <property type="entry name" value="AIRS_C"/>
    <property type="match status" value="1"/>
</dbReference>
<dbReference type="GO" id="GO:0009228">
    <property type="term" value="P:thiamine biosynthetic process"/>
    <property type="evidence" value="ECO:0007669"/>
    <property type="project" value="UniProtKB-KW"/>
</dbReference>
<dbReference type="InterPro" id="IPR036676">
    <property type="entry name" value="PurM-like_C_sf"/>
</dbReference>
<dbReference type="GO" id="GO:0009229">
    <property type="term" value="P:thiamine diphosphate biosynthetic process"/>
    <property type="evidence" value="ECO:0007669"/>
    <property type="project" value="UniProtKB-UniRule"/>
</dbReference>
<dbReference type="HAMAP" id="MF_02128">
    <property type="entry name" value="TMP_kinase"/>
    <property type="match status" value="1"/>
</dbReference>
<feature type="binding site" evidence="1">
    <location>
        <position position="27"/>
    </location>
    <ligand>
        <name>Mg(2+)</name>
        <dbReference type="ChEBI" id="CHEBI:18420"/>
        <label>3</label>
    </ligand>
</feature>
<dbReference type="EC" id="2.7.4.16" evidence="1"/>
<dbReference type="InterPro" id="IPR006283">
    <property type="entry name" value="ThiL-like"/>
</dbReference>
<feature type="binding site" evidence="1">
    <location>
        <position position="145"/>
    </location>
    <ligand>
        <name>ATP</name>
        <dbReference type="ChEBI" id="CHEBI:30616"/>
    </ligand>
</feature>
<comment type="similarity">
    <text evidence="1">Belongs to the thiamine-monophosphate kinase family.</text>
</comment>
<comment type="caution">
    <text evidence="4">The sequence shown here is derived from an EMBL/GenBank/DDBJ whole genome shotgun (WGS) entry which is preliminary data.</text>
</comment>
<keyword evidence="1" id="KW-0808">Transferase</keyword>
<feature type="binding site" evidence="1">
    <location>
        <position position="50"/>
    </location>
    <ligand>
        <name>substrate</name>
    </ligand>
</feature>
<name>A0A511X477_9BACI</name>
<feature type="binding site" evidence="1">
    <location>
        <position position="120"/>
    </location>
    <ligand>
        <name>Mg(2+)</name>
        <dbReference type="ChEBI" id="CHEBI:18420"/>
        <label>1</label>
    </ligand>
</feature>
<dbReference type="NCBIfam" id="TIGR01379">
    <property type="entry name" value="thiL"/>
    <property type="match status" value="1"/>
</dbReference>
<evidence type="ECO:0000256" key="1">
    <source>
        <dbReference type="HAMAP-Rule" id="MF_02128"/>
    </source>
</evidence>
<dbReference type="GO" id="GO:0005524">
    <property type="term" value="F:ATP binding"/>
    <property type="evidence" value="ECO:0007669"/>
    <property type="project" value="UniProtKB-UniRule"/>
</dbReference>
<feature type="binding site" evidence="1">
    <location>
        <position position="43"/>
    </location>
    <ligand>
        <name>Mg(2+)</name>
        <dbReference type="ChEBI" id="CHEBI:18420"/>
        <label>1</label>
    </ligand>
</feature>
<evidence type="ECO:0000313" key="4">
    <source>
        <dbReference type="EMBL" id="GEN57750.1"/>
    </source>
</evidence>
<feature type="binding site" evidence="1">
    <location>
        <position position="260"/>
    </location>
    <ligand>
        <name>substrate</name>
    </ligand>
</feature>
<keyword evidence="1" id="KW-0460">Magnesium</keyword>
<dbReference type="CDD" id="cd02194">
    <property type="entry name" value="ThiL"/>
    <property type="match status" value="1"/>
</dbReference>
<feature type="binding site" evidence="1">
    <location>
        <position position="213"/>
    </location>
    <ligand>
        <name>Mg(2+)</name>
        <dbReference type="ChEBI" id="CHEBI:18420"/>
        <label>5</label>
    </ligand>
</feature>
<keyword evidence="1" id="KW-0547">Nucleotide-binding</keyword>
<dbReference type="STRING" id="442899.SAMN05720591_1365"/>
<evidence type="ECO:0000259" key="2">
    <source>
        <dbReference type="Pfam" id="PF00586"/>
    </source>
</evidence>
<dbReference type="AlphaFoldDB" id="A0A511X477"/>
<comment type="caution">
    <text evidence="1">Lacks conserved residue(s) required for the propagation of feature annotation.</text>
</comment>
<dbReference type="SUPFAM" id="SSF55326">
    <property type="entry name" value="PurM N-terminal domain-like"/>
    <property type="match status" value="1"/>
</dbReference>
<feature type="binding site" evidence="1">
    <location>
        <position position="102"/>
    </location>
    <ligand>
        <name>ATP</name>
        <dbReference type="ChEBI" id="CHEBI:30616"/>
    </ligand>
</feature>
<dbReference type="Gene3D" id="3.30.1330.10">
    <property type="entry name" value="PurM-like, N-terminal domain"/>
    <property type="match status" value="1"/>
</dbReference>
<dbReference type="SUPFAM" id="SSF56042">
    <property type="entry name" value="PurM C-terminal domain-like"/>
    <property type="match status" value="1"/>
</dbReference>
<comment type="catalytic activity">
    <reaction evidence="1">
        <text>thiamine phosphate + ATP = thiamine diphosphate + ADP</text>
        <dbReference type="Rhea" id="RHEA:15913"/>
        <dbReference type="ChEBI" id="CHEBI:30616"/>
        <dbReference type="ChEBI" id="CHEBI:37575"/>
        <dbReference type="ChEBI" id="CHEBI:58937"/>
        <dbReference type="ChEBI" id="CHEBI:456216"/>
        <dbReference type="EC" id="2.7.4.16"/>
    </reaction>
</comment>
<keyword evidence="1" id="KW-0784">Thiamine biosynthesis</keyword>
<dbReference type="InterPro" id="IPR016188">
    <property type="entry name" value="PurM-like_N"/>
</dbReference>
<feature type="binding site" evidence="1">
    <location>
        <position position="27"/>
    </location>
    <ligand>
        <name>Mg(2+)</name>
        <dbReference type="ChEBI" id="CHEBI:18420"/>
        <label>4</label>
    </ligand>
</feature>
<dbReference type="Pfam" id="PF00586">
    <property type="entry name" value="AIRS"/>
    <property type="match status" value="1"/>
</dbReference>
<feature type="binding site" evidence="1">
    <location>
        <position position="43"/>
    </location>
    <ligand>
        <name>Mg(2+)</name>
        <dbReference type="ChEBI" id="CHEBI:18420"/>
        <label>2</label>
    </ligand>
</feature>
<dbReference type="Proteomes" id="UP000321400">
    <property type="component" value="Unassembled WGS sequence"/>
</dbReference>
<comment type="miscellaneous">
    <text evidence="1">Reaction mechanism of ThiL seems to utilize a direct, inline transfer of the gamma-phosphate of ATP to TMP rather than a phosphorylated enzyme intermediate.</text>
</comment>